<dbReference type="PROSITE" id="PS50076">
    <property type="entry name" value="DNAJ_2"/>
    <property type="match status" value="1"/>
</dbReference>
<organism evidence="3 4">
    <name type="scientific">Vidua macroura</name>
    <name type="common">Pin-tailed whydah</name>
    <dbReference type="NCBI Taxonomy" id="187451"/>
    <lineage>
        <taxon>Eukaryota</taxon>
        <taxon>Metazoa</taxon>
        <taxon>Chordata</taxon>
        <taxon>Craniata</taxon>
        <taxon>Vertebrata</taxon>
        <taxon>Euteleostomi</taxon>
        <taxon>Archelosauria</taxon>
        <taxon>Archosauria</taxon>
        <taxon>Dinosauria</taxon>
        <taxon>Saurischia</taxon>
        <taxon>Theropoda</taxon>
        <taxon>Coelurosauria</taxon>
        <taxon>Aves</taxon>
        <taxon>Neognathae</taxon>
        <taxon>Neoaves</taxon>
        <taxon>Telluraves</taxon>
        <taxon>Australaves</taxon>
        <taxon>Passeriformes</taxon>
        <taxon>Passeroidea</taxon>
        <taxon>Estrildidae</taxon>
        <taxon>Viduinae</taxon>
        <taxon>Vidua</taxon>
    </lineage>
</organism>
<name>A0A852E6V0_VIDMA</name>
<dbReference type="EMBL" id="WBNN01013302">
    <property type="protein sequence ID" value="NXQ00827.1"/>
    <property type="molecule type" value="Genomic_DNA"/>
</dbReference>
<dbReference type="AlphaFoldDB" id="A0A852E6V0"/>
<dbReference type="SMART" id="SM00271">
    <property type="entry name" value="DnaJ"/>
    <property type="match status" value="1"/>
</dbReference>
<dbReference type="GO" id="GO:0008198">
    <property type="term" value="F:ferrous iron binding"/>
    <property type="evidence" value="ECO:0007669"/>
    <property type="project" value="TreeGrafter"/>
</dbReference>
<accession>A0A852E6V0</accession>
<evidence type="ECO:0000259" key="2">
    <source>
        <dbReference type="PROSITE" id="PS50076"/>
    </source>
</evidence>
<feature type="domain" description="J" evidence="2">
    <location>
        <begin position="10"/>
        <end position="81"/>
    </location>
</feature>
<comment type="caution">
    <text evidence="3">The sequence shown here is derived from an EMBL/GenBank/DDBJ whole genome shotgun (WGS) entry which is preliminary data.</text>
</comment>
<dbReference type="PANTHER" id="PTHR45255">
    <property type="entry name" value="DNAJ HOMOLOG SUBFAMILY C MEMBER 24"/>
    <property type="match status" value="1"/>
</dbReference>
<reference evidence="3" key="1">
    <citation type="submission" date="2019-09" db="EMBL/GenBank/DDBJ databases">
        <title>Bird 10,000 Genomes (B10K) Project - Family phase.</title>
        <authorList>
            <person name="Zhang G."/>
        </authorList>
    </citation>
    <scope>NUCLEOTIDE SEQUENCE</scope>
    <source>
        <strain evidence="3">B10K-DU-002-50</strain>
        <tissue evidence="3">Muscle</tissue>
    </source>
</reference>
<keyword evidence="4" id="KW-1185">Reference proteome</keyword>
<dbReference type="Proteomes" id="UP000656497">
    <property type="component" value="Unassembled WGS sequence"/>
</dbReference>
<dbReference type="FunFam" id="1.10.287.110:FF:000056">
    <property type="entry name" value="DnaJ (Hsp40) homolog, subfamily C, member 24"/>
    <property type="match status" value="1"/>
</dbReference>
<dbReference type="PANTHER" id="PTHR45255:SF1">
    <property type="entry name" value="DNAJ HOMOLOG SUBFAMILY C MEMBER 24"/>
    <property type="match status" value="1"/>
</dbReference>
<dbReference type="InterPro" id="IPR036869">
    <property type="entry name" value="J_dom_sf"/>
</dbReference>
<gene>
    <name evidence="3" type="primary">Dnajc24</name>
    <name evidence="3" type="ORF">VIDMAC_R09741</name>
</gene>
<dbReference type="GO" id="GO:0001671">
    <property type="term" value="F:ATPase activator activity"/>
    <property type="evidence" value="ECO:0007669"/>
    <property type="project" value="TreeGrafter"/>
</dbReference>
<sequence>MAVGRVKQKDWYKILGAQPSDSPAELKRKYQKLALLHHPDKRAADAAAGDAEERAQRFIEIGQAWKILGNEETKKEYDLQQRG</sequence>
<protein>
    <submittedName>
        <fullName evidence="3">DJC24 protein</fullName>
    </submittedName>
</protein>
<dbReference type="CDD" id="cd06257">
    <property type="entry name" value="DnaJ"/>
    <property type="match status" value="1"/>
</dbReference>
<dbReference type="PRINTS" id="PR00625">
    <property type="entry name" value="JDOMAIN"/>
</dbReference>
<proteinExistence type="predicted"/>
<dbReference type="Gene3D" id="1.10.287.110">
    <property type="entry name" value="DnaJ domain"/>
    <property type="match status" value="1"/>
</dbReference>
<feature type="non-terminal residue" evidence="3">
    <location>
        <position position="83"/>
    </location>
</feature>
<dbReference type="SUPFAM" id="SSF46565">
    <property type="entry name" value="Chaperone J-domain"/>
    <property type="match status" value="1"/>
</dbReference>
<dbReference type="Pfam" id="PF00226">
    <property type="entry name" value="DnaJ"/>
    <property type="match status" value="1"/>
</dbReference>
<evidence type="ECO:0000313" key="4">
    <source>
        <dbReference type="Proteomes" id="UP000656497"/>
    </source>
</evidence>
<feature type="non-terminal residue" evidence="3">
    <location>
        <position position="1"/>
    </location>
</feature>
<dbReference type="InterPro" id="IPR001623">
    <property type="entry name" value="DnaJ_domain"/>
</dbReference>
<evidence type="ECO:0000313" key="3">
    <source>
        <dbReference type="EMBL" id="NXQ00827.1"/>
    </source>
</evidence>
<keyword evidence="1" id="KW-0862">Zinc</keyword>
<evidence type="ECO:0000256" key="1">
    <source>
        <dbReference type="ARBA" id="ARBA00022833"/>
    </source>
</evidence>